<dbReference type="AlphaFoldDB" id="A0A8H8DMY3"/>
<evidence type="ECO:0000313" key="2">
    <source>
        <dbReference type="EMBL" id="KAG5463792.1"/>
    </source>
</evidence>
<dbReference type="EMBL" id="JAEFCI010000064">
    <property type="protein sequence ID" value="KAG5463792.1"/>
    <property type="molecule type" value="Genomic_DNA"/>
</dbReference>
<evidence type="ECO:0000313" key="3">
    <source>
        <dbReference type="Proteomes" id="UP000673691"/>
    </source>
</evidence>
<dbReference type="Proteomes" id="UP000673691">
    <property type="component" value="Unassembled WGS sequence"/>
</dbReference>
<evidence type="ECO:0000256" key="1">
    <source>
        <dbReference type="SAM" id="MobiDB-lite"/>
    </source>
</evidence>
<feature type="compositionally biased region" description="Polar residues" evidence="1">
    <location>
        <begin position="49"/>
        <end position="63"/>
    </location>
</feature>
<gene>
    <name evidence="2" type="ORF">BJ554DRAFT_7372</name>
</gene>
<protein>
    <submittedName>
        <fullName evidence="2">Uncharacterized protein</fullName>
    </submittedName>
</protein>
<reference evidence="2 3" key="1">
    <citation type="journal article" name="Sci. Rep.">
        <title>Genome-scale phylogenetic analyses confirm Olpidium as the closest living zoosporic fungus to the non-flagellated, terrestrial fungi.</title>
        <authorList>
            <person name="Chang Y."/>
            <person name="Rochon D."/>
            <person name="Sekimoto S."/>
            <person name="Wang Y."/>
            <person name="Chovatia M."/>
            <person name="Sandor L."/>
            <person name="Salamov A."/>
            <person name="Grigoriev I.V."/>
            <person name="Stajich J.E."/>
            <person name="Spatafora J.W."/>
        </authorList>
    </citation>
    <scope>NUCLEOTIDE SEQUENCE [LARGE SCALE GENOMIC DNA]</scope>
    <source>
        <strain evidence="2">S191</strain>
    </source>
</reference>
<comment type="caution">
    <text evidence="2">The sequence shown here is derived from an EMBL/GenBank/DDBJ whole genome shotgun (WGS) entry which is preliminary data.</text>
</comment>
<proteinExistence type="predicted"/>
<name>A0A8H8DMY3_9FUNG</name>
<feature type="region of interest" description="Disordered" evidence="1">
    <location>
        <begin position="46"/>
        <end position="75"/>
    </location>
</feature>
<accession>A0A8H8DMY3</accession>
<keyword evidence="3" id="KW-1185">Reference proteome</keyword>
<organism evidence="2 3">
    <name type="scientific">Olpidium bornovanus</name>
    <dbReference type="NCBI Taxonomy" id="278681"/>
    <lineage>
        <taxon>Eukaryota</taxon>
        <taxon>Fungi</taxon>
        <taxon>Fungi incertae sedis</taxon>
        <taxon>Olpidiomycota</taxon>
        <taxon>Olpidiomycotina</taxon>
        <taxon>Olpidiomycetes</taxon>
        <taxon>Olpidiales</taxon>
        <taxon>Olpidiaceae</taxon>
        <taxon>Olpidium</taxon>
    </lineage>
</organism>
<sequence length="91" mass="9663">MVRRKRGWGRLTPVPSVLVARAPPSSRCFADCAACARHAMTIAREKTETGQSGFRSSLLTNAQPPAGANDGIVDLEVGRGGADQSILQQSR</sequence>